<evidence type="ECO:0000313" key="15">
    <source>
        <dbReference type="EMBL" id="CAB4220667.1"/>
    </source>
</evidence>
<dbReference type="GO" id="GO:0009253">
    <property type="term" value="P:peptidoglycan catabolic process"/>
    <property type="evidence" value="ECO:0007669"/>
    <property type="project" value="UniProtKB-UniRule"/>
</dbReference>
<evidence type="ECO:0000256" key="9">
    <source>
        <dbReference type="ARBA" id="ARBA00023295"/>
    </source>
</evidence>
<feature type="active site" description="Proton donor/acceptor" evidence="10">
    <location>
        <position position="24"/>
    </location>
</feature>
<evidence type="ECO:0000256" key="5">
    <source>
        <dbReference type="ARBA" id="ARBA00022801"/>
    </source>
</evidence>
<keyword evidence="5 10" id="KW-0378">Hydrolase</keyword>
<dbReference type="CDD" id="cd00737">
    <property type="entry name" value="lyz_endolysin_autolysin"/>
    <property type="match status" value="1"/>
</dbReference>
<dbReference type="EMBL" id="LR797498">
    <property type="protein sequence ID" value="CAB4220667.1"/>
    <property type="molecule type" value="Genomic_DNA"/>
</dbReference>
<dbReference type="EMBL" id="LR797121">
    <property type="protein sequence ID" value="CAB4188467.1"/>
    <property type="molecule type" value="Genomic_DNA"/>
</dbReference>
<evidence type="ECO:0000313" key="13">
    <source>
        <dbReference type="EMBL" id="CAB4178899.1"/>
    </source>
</evidence>
<name>A0A6J5MXU1_9CAUD</name>
<keyword evidence="7 10" id="KW-0578">Host cell lysis by virus</keyword>
<comment type="catalytic activity">
    <reaction evidence="1 10 11">
        <text>Hydrolysis of (1-&gt;4)-beta-linkages between N-acetylmuramic acid and N-acetyl-D-glucosamine residues in a peptidoglycan and between N-acetyl-D-glucosamine residues in chitodextrins.</text>
        <dbReference type="EC" id="3.2.1.17"/>
    </reaction>
</comment>
<organism evidence="12">
    <name type="scientific">uncultured Caudovirales phage</name>
    <dbReference type="NCBI Taxonomy" id="2100421"/>
    <lineage>
        <taxon>Viruses</taxon>
        <taxon>Duplodnaviria</taxon>
        <taxon>Heunggongvirae</taxon>
        <taxon>Uroviricota</taxon>
        <taxon>Caudoviricetes</taxon>
        <taxon>Peduoviridae</taxon>
        <taxon>Maltschvirus</taxon>
        <taxon>Maltschvirus maltsch</taxon>
    </lineage>
</organism>
<dbReference type="InterPro" id="IPR002196">
    <property type="entry name" value="Glyco_hydro_24"/>
</dbReference>
<evidence type="ECO:0000256" key="10">
    <source>
        <dbReference type="HAMAP-Rule" id="MF_04110"/>
    </source>
</evidence>
<gene>
    <name evidence="13" type="ORF">UFOVP1027_17</name>
    <name evidence="14" type="ORF">UFOVP1182_35</name>
    <name evidence="15" type="ORF">UFOVP1632_51</name>
    <name evidence="12" type="ORF">UFOVP530_17</name>
</gene>
<comment type="subcellular location">
    <subcellularLocation>
        <location evidence="10">Host cytoplasm</location>
    </subcellularLocation>
    <text evidence="10">The endolysin is cytoplasmic, but can reach the periplasmic space with the help of the holins which disrupt the host cell membrane.</text>
</comment>
<dbReference type="PANTHER" id="PTHR38107:SF3">
    <property type="entry name" value="LYSOZYME RRRD-RELATED"/>
    <property type="match status" value="1"/>
</dbReference>
<keyword evidence="9 10" id="KW-0326">Glycosidase</keyword>
<sequence length="150" mass="16650">MKLNQKGYDLIKSFEGLSLKPYKCSAGVATIGYGNTYYENNVKVQMSDAVITKKRAEDLLKISADRYAFKVDNLVHKPITQNQFNALVSFAYNVGSGALASSTLLKKVNVNPNDAMIAKEFLRWNKAKGVTLAGLTTRRIKESALYFTTL</sequence>
<dbReference type="Pfam" id="PF00959">
    <property type="entry name" value="Phage_lysozyme"/>
    <property type="match status" value="1"/>
</dbReference>
<keyword evidence="3 10" id="KW-1188">Viral release from host cell</keyword>
<reference evidence="12" key="1">
    <citation type="submission" date="2020-04" db="EMBL/GenBank/DDBJ databases">
        <authorList>
            <person name="Chiriac C."/>
            <person name="Salcher M."/>
            <person name="Ghai R."/>
            <person name="Kavagutti S V."/>
        </authorList>
    </citation>
    <scope>NUCLEOTIDE SEQUENCE</scope>
</reference>
<evidence type="ECO:0000256" key="4">
    <source>
        <dbReference type="ARBA" id="ARBA00022638"/>
    </source>
</evidence>
<dbReference type="SUPFAM" id="SSF53955">
    <property type="entry name" value="Lysozyme-like"/>
    <property type="match status" value="1"/>
</dbReference>
<evidence type="ECO:0000313" key="14">
    <source>
        <dbReference type="EMBL" id="CAB4188467.1"/>
    </source>
</evidence>
<evidence type="ECO:0000256" key="2">
    <source>
        <dbReference type="ARBA" id="ARBA00022529"/>
    </source>
</evidence>
<evidence type="ECO:0000256" key="8">
    <source>
        <dbReference type="ARBA" id="ARBA00023200"/>
    </source>
</evidence>
<dbReference type="InterPro" id="IPR023347">
    <property type="entry name" value="Lysozyme_dom_sf"/>
</dbReference>
<dbReference type="Gene3D" id="1.10.530.40">
    <property type="match status" value="1"/>
</dbReference>
<comment type="similarity">
    <text evidence="10 11">Belongs to the glycosyl hydrolase 24 family.</text>
</comment>
<dbReference type="EMBL" id="LR796504">
    <property type="protein sequence ID" value="CAB4148539.1"/>
    <property type="molecule type" value="Genomic_DNA"/>
</dbReference>
<evidence type="ECO:0000256" key="3">
    <source>
        <dbReference type="ARBA" id="ARBA00022612"/>
    </source>
</evidence>
<dbReference type="InterPro" id="IPR034690">
    <property type="entry name" value="Endolysin_T4_type"/>
</dbReference>
<evidence type="ECO:0000256" key="11">
    <source>
        <dbReference type="RuleBase" id="RU003788"/>
    </source>
</evidence>
<comment type="function">
    <text evidence="10">Endolysin with lysozyme activity that degrades host peptidoglycans and participates with the holin and spanin proteins in the sequential events which lead to the programmed host cell lysis releasing the mature viral particles. Once the holin has permeabilized the host cell membrane, the endolysin can reach the periplasm and break down the peptidoglycan layer.</text>
</comment>
<keyword evidence="6 10" id="KW-0204">Cytolysis</keyword>
<evidence type="ECO:0000256" key="6">
    <source>
        <dbReference type="ARBA" id="ARBA00022852"/>
    </source>
</evidence>
<dbReference type="PANTHER" id="PTHR38107">
    <property type="match status" value="1"/>
</dbReference>
<dbReference type="GO" id="GO:0044659">
    <property type="term" value="P:viral release from host cell by cytolysis"/>
    <property type="evidence" value="ECO:0007669"/>
    <property type="project" value="UniProtKB-UniRule"/>
</dbReference>
<dbReference type="GO" id="GO:0003796">
    <property type="term" value="F:lysozyme activity"/>
    <property type="evidence" value="ECO:0007669"/>
    <property type="project" value="UniProtKB-UniRule"/>
</dbReference>
<accession>A0A6J5MXU1</accession>
<dbReference type="InterPro" id="IPR033907">
    <property type="entry name" value="Endolysin_autolysin"/>
</dbReference>
<feature type="active site" description="Proton donor/acceptor" evidence="10">
    <location>
        <position position="15"/>
    </location>
</feature>
<dbReference type="GO" id="GO:0016998">
    <property type="term" value="P:cell wall macromolecule catabolic process"/>
    <property type="evidence" value="ECO:0007669"/>
    <property type="project" value="InterPro"/>
</dbReference>
<protein>
    <recommendedName>
        <fullName evidence="10">Endolysin</fullName>
        <ecNumber evidence="10">3.2.1.17</ecNumber>
    </recommendedName>
    <alternativeName>
        <fullName evidence="10">Lysis protein</fullName>
    </alternativeName>
    <alternativeName>
        <fullName evidence="10">Lysozyme</fullName>
    </alternativeName>
    <alternativeName>
        <fullName evidence="10">Muramidase</fullName>
    </alternativeName>
</protein>
<keyword evidence="2 10" id="KW-0929">Antimicrobial</keyword>
<dbReference type="InterPro" id="IPR051018">
    <property type="entry name" value="Bacteriophage_GH24"/>
</dbReference>
<dbReference type="GO" id="GO:0030430">
    <property type="term" value="C:host cell cytoplasm"/>
    <property type="evidence" value="ECO:0007669"/>
    <property type="project" value="UniProtKB-SubCell"/>
</dbReference>
<dbReference type="GO" id="GO:0042742">
    <property type="term" value="P:defense response to bacterium"/>
    <property type="evidence" value="ECO:0007669"/>
    <property type="project" value="UniProtKB-KW"/>
</dbReference>
<keyword evidence="8 10" id="KW-1035">Host cytoplasm</keyword>
<proteinExistence type="inferred from homology"/>
<evidence type="ECO:0000256" key="7">
    <source>
        <dbReference type="ARBA" id="ARBA00023142"/>
    </source>
</evidence>
<evidence type="ECO:0000256" key="1">
    <source>
        <dbReference type="ARBA" id="ARBA00000632"/>
    </source>
</evidence>
<dbReference type="InterPro" id="IPR023346">
    <property type="entry name" value="Lysozyme-like_dom_sf"/>
</dbReference>
<keyword evidence="4 10" id="KW-0081">Bacteriolytic enzyme</keyword>
<dbReference type="EC" id="3.2.1.17" evidence="10"/>
<evidence type="ECO:0000313" key="12">
    <source>
        <dbReference type="EMBL" id="CAB4148539.1"/>
    </source>
</evidence>
<dbReference type="EMBL" id="LR796974">
    <property type="protein sequence ID" value="CAB4178899.1"/>
    <property type="molecule type" value="Genomic_DNA"/>
</dbReference>
<dbReference type="HAMAP" id="MF_04110">
    <property type="entry name" value="ENDOLYSIN_T4"/>
    <property type="match status" value="1"/>
</dbReference>